<name>A0ABQ6PU90_9BACT</name>
<gene>
    <name evidence="1" type="ORF">Aconfl_38600</name>
</gene>
<accession>A0ABQ6PU90</accession>
<reference evidence="1 2" key="1">
    <citation type="submission" date="2023-08" db="EMBL/GenBank/DDBJ databases">
        <title>Draft genome sequence of Algoriphagus confluentis.</title>
        <authorList>
            <person name="Takatani N."/>
            <person name="Hosokawa M."/>
            <person name="Sawabe T."/>
        </authorList>
    </citation>
    <scope>NUCLEOTIDE SEQUENCE [LARGE SCALE GENOMIC DNA]</scope>
    <source>
        <strain evidence="1 2">NBRC 111222</strain>
    </source>
</reference>
<dbReference type="EMBL" id="BTPD01000016">
    <property type="protein sequence ID" value="GMQ31216.1"/>
    <property type="molecule type" value="Genomic_DNA"/>
</dbReference>
<protein>
    <submittedName>
        <fullName evidence="1">Uncharacterized protein</fullName>
    </submittedName>
</protein>
<organism evidence="1 2">
    <name type="scientific">Algoriphagus confluentis</name>
    <dbReference type="NCBI Taxonomy" id="1697556"/>
    <lineage>
        <taxon>Bacteria</taxon>
        <taxon>Pseudomonadati</taxon>
        <taxon>Bacteroidota</taxon>
        <taxon>Cytophagia</taxon>
        <taxon>Cytophagales</taxon>
        <taxon>Cyclobacteriaceae</taxon>
        <taxon>Algoriphagus</taxon>
    </lineage>
</organism>
<sequence length="34" mass="3847">MNFVREALEFPGFDPLAKKISTKVIGRKKNQLIG</sequence>
<proteinExistence type="predicted"/>
<dbReference type="Proteomes" id="UP001338309">
    <property type="component" value="Unassembled WGS sequence"/>
</dbReference>
<evidence type="ECO:0000313" key="2">
    <source>
        <dbReference type="Proteomes" id="UP001338309"/>
    </source>
</evidence>
<evidence type="ECO:0000313" key="1">
    <source>
        <dbReference type="EMBL" id="GMQ31216.1"/>
    </source>
</evidence>
<keyword evidence="2" id="KW-1185">Reference proteome</keyword>
<comment type="caution">
    <text evidence="1">The sequence shown here is derived from an EMBL/GenBank/DDBJ whole genome shotgun (WGS) entry which is preliminary data.</text>
</comment>